<gene>
    <name evidence="3" type="ORF">ACFOX0_11310</name>
</gene>
<evidence type="ECO:0000256" key="2">
    <source>
        <dbReference type="SAM" id="Phobius"/>
    </source>
</evidence>
<keyword evidence="4" id="KW-1185">Reference proteome</keyword>
<evidence type="ECO:0000256" key="1">
    <source>
        <dbReference type="SAM" id="MobiDB-lite"/>
    </source>
</evidence>
<evidence type="ECO:0000313" key="3">
    <source>
        <dbReference type="EMBL" id="MFC4106520.1"/>
    </source>
</evidence>
<name>A0ABV8KKW5_9ACTN</name>
<keyword evidence="2" id="KW-0472">Membrane</keyword>
<feature type="region of interest" description="Disordered" evidence="1">
    <location>
        <begin position="260"/>
        <end position="279"/>
    </location>
</feature>
<reference evidence="4" key="1">
    <citation type="journal article" date="2019" name="Int. J. Syst. Evol. Microbiol.">
        <title>The Global Catalogue of Microorganisms (GCM) 10K type strain sequencing project: providing services to taxonomists for standard genome sequencing and annotation.</title>
        <authorList>
            <consortium name="The Broad Institute Genomics Platform"/>
            <consortium name="The Broad Institute Genome Sequencing Center for Infectious Disease"/>
            <person name="Wu L."/>
            <person name="Ma J."/>
        </authorList>
    </citation>
    <scope>NUCLEOTIDE SEQUENCE [LARGE SCALE GENOMIC DNA]</scope>
    <source>
        <strain evidence="4">2902at01</strain>
    </source>
</reference>
<dbReference type="Proteomes" id="UP001595868">
    <property type="component" value="Unassembled WGS sequence"/>
</dbReference>
<protein>
    <submittedName>
        <fullName evidence="3">Uncharacterized protein</fullName>
    </submittedName>
</protein>
<sequence length="363" mass="36216">MTTGRFGAVDLDLLADYVGGVLDGTPEETVVDRLVAEDPAWSEAYARLVPAVGAVRDGLAAWGATDAVLPTEIADRISAALATAPPVAPVAPVDQAAPAELTSPLDQAAPAAPAPPGRQVTPGEQAAPVQPVGAPRRVPSQPGGRGLVVVPGGKPDTGGPTRRSGRRRWSRFAGPAAAAAAVVALGGVGVSQLIDRGGADRATTSAPDAGSAADTKATAQAGPAAGERPRALLGPATDRPLATGTDYTADRLAAQVDGVAAAPKSTRDGPGVAAEEGGRLATPGNLQRLADRAALTACLDAVAAEHGAGTVTVQLVDYATFNGTPALVVLFTDQGPDRWAWVSGPECGVPGSGADTRYQTRVG</sequence>
<feature type="transmembrane region" description="Helical" evidence="2">
    <location>
        <begin position="172"/>
        <end position="194"/>
    </location>
</feature>
<dbReference type="RefSeq" id="WP_377544514.1">
    <property type="nucleotide sequence ID" value="NZ_JBHSBN010000006.1"/>
</dbReference>
<proteinExistence type="predicted"/>
<keyword evidence="2" id="KW-1133">Transmembrane helix</keyword>
<feature type="region of interest" description="Disordered" evidence="1">
    <location>
        <begin position="106"/>
        <end position="168"/>
    </location>
</feature>
<feature type="region of interest" description="Disordered" evidence="1">
    <location>
        <begin position="199"/>
        <end position="243"/>
    </location>
</feature>
<organism evidence="3 4">
    <name type="scientific">Micromonospora zhanjiangensis</name>
    <dbReference type="NCBI Taxonomy" id="1522057"/>
    <lineage>
        <taxon>Bacteria</taxon>
        <taxon>Bacillati</taxon>
        <taxon>Actinomycetota</taxon>
        <taxon>Actinomycetes</taxon>
        <taxon>Micromonosporales</taxon>
        <taxon>Micromonosporaceae</taxon>
        <taxon>Micromonospora</taxon>
    </lineage>
</organism>
<dbReference type="EMBL" id="JBHSBN010000006">
    <property type="protein sequence ID" value="MFC4106520.1"/>
    <property type="molecule type" value="Genomic_DNA"/>
</dbReference>
<accession>A0ABV8KKW5</accession>
<keyword evidence="2" id="KW-0812">Transmembrane</keyword>
<comment type="caution">
    <text evidence="3">The sequence shown here is derived from an EMBL/GenBank/DDBJ whole genome shotgun (WGS) entry which is preliminary data.</text>
</comment>
<evidence type="ECO:0000313" key="4">
    <source>
        <dbReference type="Proteomes" id="UP001595868"/>
    </source>
</evidence>